<dbReference type="Gene3D" id="3.55.40.10">
    <property type="entry name" value="minor pseudopilin epsh domain"/>
    <property type="match status" value="1"/>
</dbReference>
<dbReference type="RefSeq" id="WP_011997184.1">
    <property type="nucleotide sequence ID" value="NC_009727.1"/>
</dbReference>
<evidence type="ECO:0000256" key="5">
    <source>
        <dbReference type="ARBA" id="ARBA00022519"/>
    </source>
</evidence>
<dbReference type="InterPro" id="IPR012902">
    <property type="entry name" value="N_methyl_site"/>
</dbReference>
<evidence type="ECO:0000256" key="3">
    <source>
        <dbReference type="ARBA" id="ARBA00022475"/>
    </source>
</evidence>
<evidence type="ECO:0000256" key="10">
    <source>
        <dbReference type="ARBA" id="ARBA00030775"/>
    </source>
</evidence>
<evidence type="ECO:0000256" key="8">
    <source>
        <dbReference type="ARBA" id="ARBA00023136"/>
    </source>
</evidence>
<keyword evidence="4" id="KW-0488">Methylation</keyword>
<dbReference type="Proteomes" id="UP000008555">
    <property type="component" value="Chromosome"/>
</dbReference>
<evidence type="ECO:0000256" key="7">
    <source>
        <dbReference type="ARBA" id="ARBA00022989"/>
    </source>
</evidence>
<comment type="similarity">
    <text evidence="9">Belongs to the GSP H family.</text>
</comment>
<proteinExistence type="inferred from homology"/>
<dbReference type="NCBIfam" id="TIGR02532">
    <property type="entry name" value="IV_pilin_GFxxxE"/>
    <property type="match status" value="1"/>
</dbReference>
<dbReference type="HOGENOM" id="CLU_084761_4_2_6"/>
<name>A9KED9_COXBN</name>
<feature type="domain" description="General secretion pathway GspH" evidence="11">
    <location>
        <begin position="45"/>
        <end position="156"/>
    </location>
</feature>
<dbReference type="InterPro" id="IPR022346">
    <property type="entry name" value="T2SS_GspH"/>
</dbReference>
<evidence type="ECO:0000256" key="2">
    <source>
        <dbReference type="ARBA" id="ARBA00021549"/>
    </source>
</evidence>
<sequence>MFFQMDRGMTFLELLIALSLLLIFISLVVPAWQTFLAQERLAALINRLAAAIHFARSEAIKRHSVVTLCGSSDGQRCDGQWSKGQIVLASRAKAPLRYYGKYPRDYHLIWRSSLKKNTYLNFTGDGFTEGQQGTFYLCPPHNRKPMTWSLVVTRSGRLRVERAKVYSFCETNFESVIPACAGMTEL</sequence>
<evidence type="ECO:0000256" key="9">
    <source>
        <dbReference type="ARBA" id="ARBA00025772"/>
    </source>
</evidence>
<comment type="subcellular location">
    <subcellularLocation>
        <location evidence="1">Cell inner membrane</location>
        <topology evidence="1">Single-pass membrane protein</topology>
    </subcellularLocation>
</comment>
<dbReference type="EMBL" id="CP000733">
    <property type="protein sequence ID" value="ABS77674.2"/>
    <property type="molecule type" value="Genomic_DNA"/>
</dbReference>
<keyword evidence="3" id="KW-1003">Cell membrane</keyword>
<evidence type="ECO:0000256" key="6">
    <source>
        <dbReference type="ARBA" id="ARBA00022692"/>
    </source>
</evidence>
<evidence type="ECO:0000256" key="4">
    <source>
        <dbReference type="ARBA" id="ARBA00022481"/>
    </source>
</evidence>
<evidence type="ECO:0000256" key="1">
    <source>
        <dbReference type="ARBA" id="ARBA00004377"/>
    </source>
</evidence>
<keyword evidence="8" id="KW-0472">Membrane</keyword>
<dbReference type="GO" id="GO:0015627">
    <property type="term" value="C:type II protein secretion system complex"/>
    <property type="evidence" value="ECO:0007669"/>
    <property type="project" value="InterPro"/>
</dbReference>
<keyword evidence="7" id="KW-1133">Transmembrane helix</keyword>
<dbReference type="AlphaFoldDB" id="A9KED9"/>
<evidence type="ECO:0000313" key="13">
    <source>
        <dbReference type="Proteomes" id="UP000008555"/>
    </source>
</evidence>
<keyword evidence="5" id="KW-0997">Cell inner membrane</keyword>
<protein>
    <recommendedName>
        <fullName evidence="2">Type II secretion system protein H</fullName>
    </recommendedName>
    <alternativeName>
        <fullName evidence="10">General secretion pathway protein H</fullName>
    </alternativeName>
</protein>
<dbReference type="KEGG" id="cbd:CBUD_1621"/>
<dbReference type="GO" id="GO:0005886">
    <property type="term" value="C:plasma membrane"/>
    <property type="evidence" value="ECO:0007669"/>
    <property type="project" value="UniProtKB-SubCell"/>
</dbReference>
<keyword evidence="6" id="KW-0812">Transmembrane</keyword>
<evidence type="ECO:0000259" key="11">
    <source>
        <dbReference type="Pfam" id="PF12019"/>
    </source>
</evidence>
<dbReference type="GO" id="GO:0015628">
    <property type="term" value="P:protein secretion by the type II secretion system"/>
    <property type="evidence" value="ECO:0007669"/>
    <property type="project" value="InterPro"/>
</dbReference>
<dbReference type="SUPFAM" id="SSF54523">
    <property type="entry name" value="Pili subunits"/>
    <property type="match status" value="1"/>
</dbReference>
<gene>
    <name evidence="12" type="primary">fimT</name>
    <name evidence="12" type="ordered locus">CBUD_1621</name>
</gene>
<dbReference type="Pfam" id="PF12019">
    <property type="entry name" value="GspH"/>
    <property type="match status" value="1"/>
</dbReference>
<accession>A9KED9</accession>
<evidence type="ECO:0000313" key="12">
    <source>
        <dbReference type="EMBL" id="ABS77674.2"/>
    </source>
</evidence>
<reference evidence="12 13" key="1">
    <citation type="journal article" date="2009" name="Infect. Immun.">
        <title>Comparative genomics reveal extensive transposon-mediated genomic plasticity and diversity among potential effector proteins within the genus Coxiella.</title>
        <authorList>
            <person name="Beare P.A."/>
            <person name="Unsworth N."/>
            <person name="Andoh M."/>
            <person name="Voth D.E."/>
            <person name="Omsland A."/>
            <person name="Gilk S.D."/>
            <person name="Williams K.P."/>
            <person name="Sobral B.W."/>
            <person name="Kupko J.J.III."/>
            <person name="Porcella S.F."/>
            <person name="Samuel J.E."/>
            <person name="Heinzen R.A."/>
        </authorList>
    </citation>
    <scope>NUCLEOTIDE SEQUENCE [LARGE SCALE GENOMIC DNA]</scope>
    <source>
        <strain evidence="12 13">Dugway 5J108-111</strain>
    </source>
</reference>
<dbReference type="InterPro" id="IPR045584">
    <property type="entry name" value="Pilin-like"/>
</dbReference>
<organism evidence="12 13">
    <name type="scientific">Coxiella burnetii (strain Dugway 5J108-111)</name>
    <dbReference type="NCBI Taxonomy" id="434922"/>
    <lineage>
        <taxon>Bacteria</taxon>
        <taxon>Pseudomonadati</taxon>
        <taxon>Pseudomonadota</taxon>
        <taxon>Gammaproteobacteria</taxon>
        <taxon>Legionellales</taxon>
        <taxon>Coxiellaceae</taxon>
        <taxon>Coxiella</taxon>
    </lineage>
</organism>